<comment type="caution">
    <text evidence="8">The sequence shown here is derived from an EMBL/GenBank/DDBJ whole genome shotgun (WGS) entry which is preliminary data.</text>
</comment>
<evidence type="ECO:0000256" key="2">
    <source>
        <dbReference type="ARBA" id="ARBA00022552"/>
    </source>
</evidence>
<name>A0A363UMD7_9GAMM</name>
<evidence type="ECO:0000256" key="1">
    <source>
        <dbReference type="ARBA" id="ARBA00010396"/>
    </source>
</evidence>
<dbReference type="GO" id="GO:0005737">
    <property type="term" value="C:cytoplasm"/>
    <property type="evidence" value="ECO:0007669"/>
    <property type="project" value="UniProtKB-SubCell"/>
</dbReference>
<evidence type="ECO:0000256" key="5">
    <source>
        <dbReference type="ARBA" id="ARBA00022691"/>
    </source>
</evidence>
<feature type="binding site" evidence="6">
    <location>
        <position position="103"/>
    </location>
    <ligand>
        <name>S-adenosyl-L-methionine</name>
        <dbReference type="ChEBI" id="CHEBI:59789"/>
    </ligand>
</feature>
<organism evidence="8 9">
    <name type="scientific">Abyssibacter profundi</name>
    <dbReference type="NCBI Taxonomy" id="2182787"/>
    <lineage>
        <taxon>Bacteria</taxon>
        <taxon>Pseudomonadati</taxon>
        <taxon>Pseudomonadota</taxon>
        <taxon>Gammaproteobacteria</taxon>
        <taxon>Chromatiales</taxon>
        <taxon>Oceanococcaceae</taxon>
        <taxon>Abyssibacter</taxon>
    </lineage>
</organism>
<dbReference type="EMBL" id="QEQK01000005">
    <property type="protein sequence ID" value="PWN56554.1"/>
    <property type="molecule type" value="Genomic_DNA"/>
</dbReference>
<feature type="binding site" evidence="6">
    <location>
        <position position="110"/>
    </location>
    <ligand>
        <name>S-adenosyl-L-methionine</name>
        <dbReference type="ChEBI" id="CHEBI:59789"/>
    </ligand>
</feature>
<dbReference type="GO" id="GO:0071424">
    <property type="term" value="F:rRNA (cytosine-N4-)-methyltransferase activity"/>
    <property type="evidence" value="ECO:0007669"/>
    <property type="project" value="UniProtKB-UniRule"/>
</dbReference>
<evidence type="ECO:0000256" key="4">
    <source>
        <dbReference type="ARBA" id="ARBA00022679"/>
    </source>
</evidence>
<keyword evidence="5 6" id="KW-0949">S-adenosyl-L-methionine</keyword>
<dbReference type="OrthoDB" id="9806637at2"/>
<dbReference type="HAMAP" id="MF_01007">
    <property type="entry name" value="16SrRNA_methyltr_H"/>
    <property type="match status" value="1"/>
</dbReference>
<dbReference type="Gene3D" id="3.40.50.150">
    <property type="entry name" value="Vaccinia Virus protein VP39"/>
    <property type="match status" value="1"/>
</dbReference>
<keyword evidence="6" id="KW-0963">Cytoplasm</keyword>
<sequence>MAASHHHTSVLYDAAIDALAVRPDGVYIDGTFGRGGHTAGLLEQLGPAGRVIAFDKDLAACQAGWSRFGADGRLTLVHAGFETLGQWVRDAGLMGHVDGLLLDLGVSSPQLDNAERGFSFMRAGPLDMRMDATAGETAADWLARADAREIADVLWRYGDERQSRRIAAAIVRQRDAEPLTTTTQLAQLIESIVRRTPGGSHPATRSFQAIRMHINGEMAALEAVLDQAMEVLADGGRLAVISFHSLEDRIVKRFMRGYAQPPLPPVPAAPRPPAELDIVLRKLRPGPDEVATNPRARSATLRAAERRRRR</sequence>
<accession>A0A363UMD7</accession>
<evidence type="ECO:0000313" key="9">
    <source>
        <dbReference type="Proteomes" id="UP000251800"/>
    </source>
</evidence>
<comment type="subcellular location">
    <subcellularLocation>
        <location evidence="6">Cytoplasm</location>
    </subcellularLocation>
</comment>
<dbReference type="NCBIfam" id="TIGR00006">
    <property type="entry name" value="16S rRNA (cytosine(1402)-N(4))-methyltransferase RsmH"/>
    <property type="match status" value="1"/>
</dbReference>
<dbReference type="SUPFAM" id="SSF81799">
    <property type="entry name" value="Putative methyltransferase TM0872, insert domain"/>
    <property type="match status" value="1"/>
</dbReference>
<dbReference type="InterPro" id="IPR002903">
    <property type="entry name" value="RsmH"/>
</dbReference>
<comment type="function">
    <text evidence="6">Specifically methylates the N4 position of cytidine in position 1402 (C1402) of 16S rRNA.</text>
</comment>
<evidence type="ECO:0000256" key="6">
    <source>
        <dbReference type="HAMAP-Rule" id="MF_01007"/>
    </source>
</evidence>
<keyword evidence="3 6" id="KW-0489">Methyltransferase</keyword>
<dbReference type="Pfam" id="PF01795">
    <property type="entry name" value="Methyltransf_5"/>
    <property type="match status" value="1"/>
</dbReference>
<dbReference type="EC" id="2.1.1.199" evidence="6"/>
<feature type="region of interest" description="Disordered" evidence="7">
    <location>
        <begin position="284"/>
        <end position="310"/>
    </location>
</feature>
<evidence type="ECO:0000313" key="8">
    <source>
        <dbReference type="EMBL" id="PWN56554.1"/>
    </source>
</evidence>
<dbReference type="PIRSF" id="PIRSF004486">
    <property type="entry name" value="MraW"/>
    <property type="match status" value="1"/>
</dbReference>
<dbReference type="InterPro" id="IPR029063">
    <property type="entry name" value="SAM-dependent_MTases_sf"/>
</dbReference>
<comment type="catalytic activity">
    <reaction evidence="6">
        <text>cytidine(1402) in 16S rRNA + S-adenosyl-L-methionine = N(4)-methylcytidine(1402) in 16S rRNA + S-adenosyl-L-homocysteine + H(+)</text>
        <dbReference type="Rhea" id="RHEA:42928"/>
        <dbReference type="Rhea" id="RHEA-COMP:10286"/>
        <dbReference type="Rhea" id="RHEA-COMP:10287"/>
        <dbReference type="ChEBI" id="CHEBI:15378"/>
        <dbReference type="ChEBI" id="CHEBI:57856"/>
        <dbReference type="ChEBI" id="CHEBI:59789"/>
        <dbReference type="ChEBI" id="CHEBI:74506"/>
        <dbReference type="ChEBI" id="CHEBI:82748"/>
        <dbReference type="EC" id="2.1.1.199"/>
    </reaction>
</comment>
<keyword evidence="2 6" id="KW-0698">rRNA processing</keyword>
<comment type="similarity">
    <text evidence="1 6">Belongs to the methyltransferase superfamily. RsmH family.</text>
</comment>
<feature type="binding site" evidence="6">
    <location>
        <begin position="35"/>
        <end position="37"/>
    </location>
    <ligand>
        <name>S-adenosyl-L-methionine</name>
        <dbReference type="ChEBI" id="CHEBI:59789"/>
    </ligand>
</feature>
<reference evidence="8 9" key="1">
    <citation type="submission" date="2018-05" db="EMBL/GenBank/DDBJ databases">
        <title>Abyssibacter profundi OUC007T gen. nov., sp. nov, a marine bacterium isolated from seawater of the Mariana Trench.</title>
        <authorList>
            <person name="Zhou S."/>
        </authorList>
    </citation>
    <scope>NUCLEOTIDE SEQUENCE [LARGE SCALE GENOMIC DNA]</scope>
    <source>
        <strain evidence="8 9">OUC007</strain>
    </source>
</reference>
<dbReference type="Gene3D" id="1.10.150.170">
    <property type="entry name" value="Putative methyltransferase TM0872, insert domain"/>
    <property type="match status" value="1"/>
</dbReference>
<dbReference type="Proteomes" id="UP000251800">
    <property type="component" value="Unassembled WGS sequence"/>
</dbReference>
<protein>
    <recommendedName>
        <fullName evidence="6">Ribosomal RNA small subunit methyltransferase H</fullName>
        <ecNumber evidence="6">2.1.1.199</ecNumber>
    </recommendedName>
    <alternativeName>
        <fullName evidence="6">16S rRNA m(4)C1402 methyltransferase</fullName>
    </alternativeName>
    <alternativeName>
        <fullName evidence="6">rRNA (cytosine-N(4)-)-methyltransferase RsmH</fullName>
    </alternativeName>
</protein>
<feature type="binding site" evidence="6">
    <location>
        <position position="81"/>
    </location>
    <ligand>
        <name>S-adenosyl-L-methionine</name>
        <dbReference type="ChEBI" id="CHEBI:59789"/>
    </ligand>
</feature>
<dbReference type="InterPro" id="IPR023397">
    <property type="entry name" value="SAM-dep_MeTrfase_MraW_recog"/>
</dbReference>
<dbReference type="RefSeq" id="WP_109719748.1">
    <property type="nucleotide sequence ID" value="NZ_QEQK01000005.1"/>
</dbReference>
<dbReference type="AlphaFoldDB" id="A0A363UMD7"/>
<dbReference type="PANTHER" id="PTHR11265:SF0">
    <property type="entry name" value="12S RRNA N4-METHYLCYTIDINE METHYLTRANSFERASE"/>
    <property type="match status" value="1"/>
</dbReference>
<feature type="binding site" evidence="6">
    <location>
        <position position="55"/>
    </location>
    <ligand>
        <name>S-adenosyl-L-methionine</name>
        <dbReference type="ChEBI" id="CHEBI:59789"/>
    </ligand>
</feature>
<dbReference type="SUPFAM" id="SSF53335">
    <property type="entry name" value="S-adenosyl-L-methionine-dependent methyltransferases"/>
    <property type="match status" value="1"/>
</dbReference>
<proteinExistence type="inferred from homology"/>
<gene>
    <name evidence="6" type="primary">rsmH</name>
    <name evidence="8" type="ORF">DEH80_06920</name>
</gene>
<dbReference type="GO" id="GO:0070475">
    <property type="term" value="P:rRNA base methylation"/>
    <property type="evidence" value="ECO:0007669"/>
    <property type="project" value="UniProtKB-UniRule"/>
</dbReference>
<evidence type="ECO:0000256" key="7">
    <source>
        <dbReference type="SAM" id="MobiDB-lite"/>
    </source>
</evidence>
<dbReference type="PANTHER" id="PTHR11265">
    <property type="entry name" value="S-ADENOSYL-METHYLTRANSFERASE MRAW"/>
    <property type="match status" value="1"/>
</dbReference>
<evidence type="ECO:0000256" key="3">
    <source>
        <dbReference type="ARBA" id="ARBA00022603"/>
    </source>
</evidence>
<keyword evidence="9" id="KW-1185">Reference proteome</keyword>
<keyword evidence="4 6" id="KW-0808">Transferase</keyword>